<evidence type="ECO:0000313" key="7">
    <source>
        <dbReference type="Proteomes" id="UP000016934"/>
    </source>
</evidence>
<keyword evidence="7" id="KW-1185">Reference proteome</keyword>
<dbReference type="AlphaFoldDB" id="M2RU84"/>
<dbReference type="KEGG" id="bsc:COCSADRAFT_22274"/>
<dbReference type="PANTHER" id="PTHR46224">
    <property type="entry name" value="ANKYRIN REPEAT FAMILY PROTEIN"/>
    <property type="match status" value="1"/>
</dbReference>
<dbReference type="HOGENOM" id="CLU_714873_0_0_1"/>
<keyword evidence="2" id="KW-0863">Zinc-finger</keyword>
<dbReference type="Pfam" id="PF12796">
    <property type="entry name" value="Ank_2"/>
    <property type="match status" value="1"/>
</dbReference>
<keyword evidence="3" id="KW-0862">Zinc</keyword>
<dbReference type="OrthoDB" id="539213at2759"/>
<dbReference type="SUPFAM" id="SSF48403">
    <property type="entry name" value="Ankyrin repeat"/>
    <property type="match status" value="1"/>
</dbReference>
<dbReference type="PROSITE" id="PS50088">
    <property type="entry name" value="ANK_REPEAT"/>
    <property type="match status" value="4"/>
</dbReference>
<proteinExistence type="predicted"/>
<feature type="domain" description="ZZ-type" evidence="5">
    <location>
        <begin position="361"/>
        <end position="385"/>
    </location>
</feature>
<dbReference type="InterPro" id="IPR043145">
    <property type="entry name" value="Znf_ZZ_sf"/>
</dbReference>
<dbReference type="InterPro" id="IPR036770">
    <property type="entry name" value="Ankyrin_rpt-contain_sf"/>
</dbReference>
<dbReference type="Proteomes" id="UP000016934">
    <property type="component" value="Unassembled WGS sequence"/>
</dbReference>
<feature type="repeat" description="ANK" evidence="4">
    <location>
        <begin position="183"/>
        <end position="215"/>
    </location>
</feature>
<feature type="repeat" description="ANK" evidence="4">
    <location>
        <begin position="216"/>
        <end position="240"/>
    </location>
</feature>
<dbReference type="PROSITE" id="PS50297">
    <property type="entry name" value="ANK_REP_REGION"/>
    <property type="match status" value="4"/>
</dbReference>
<dbReference type="SMART" id="SM00248">
    <property type="entry name" value="ANK"/>
    <property type="match status" value="6"/>
</dbReference>
<dbReference type="InterPro" id="IPR002110">
    <property type="entry name" value="Ankyrin_rpt"/>
</dbReference>
<reference evidence="6 7" key="1">
    <citation type="journal article" date="2012" name="PLoS Pathog.">
        <title>Diverse lifestyles and strategies of plant pathogenesis encoded in the genomes of eighteen Dothideomycetes fungi.</title>
        <authorList>
            <person name="Ohm R.A."/>
            <person name="Feau N."/>
            <person name="Henrissat B."/>
            <person name="Schoch C.L."/>
            <person name="Horwitz B.A."/>
            <person name="Barry K.W."/>
            <person name="Condon B.J."/>
            <person name="Copeland A.C."/>
            <person name="Dhillon B."/>
            <person name="Glaser F."/>
            <person name="Hesse C.N."/>
            <person name="Kosti I."/>
            <person name="LaButti K."/>
            <person name="Lindquist E.A."/>
            <person name="Lucas S."/>
            <person name="Salamov A.A."/>
            <person name="Bradshaw R.E."/>
            <person name="Ciuffetti L."/>
            <person name="Hamelin R.C."/>
            <person name="Kema G.H.J."/>
            <person name="Lawrence C."/>
            <person name="Scott J.A."/>
            <person name="Spatafora J.W."/>
            <person name="Turgeon B.G."/>
            <person name="de Wit P.J.G.M."/>
            <person name="Zhong S."/>
            <person name="Goodwin S.B."/>
            <person name="Grigoriev I.V."/>
        </authorList>
    </citation>
    <scope>NUCLEOTIDE SEQUENCE [LARGE SCALE GENOMIC DNA]</scope>
    <source>
        <strain evidence="7">ND90Pr / ATCC 201652</strain>
    </source>
</reference>
<dbReference type="EMBL" id="KB445637">
    <property type="protein sequence ID" value="EMD70129.1"/>
    <property type="molecule type" value="Genomic_DNA"/>
</dbReference>
<dbReference type="InterPro" id="IPR000433">
    <property type="entry name" value="Znf_ZZ"/>
</dbReference>
<dbReference type="PANTHER" id="PTHR46224:SF64">
    <property type="entry name" value="IQ MOTIF AND ANKYRIN REPEAT DOMAIN-CONTAINING PROTEIN 1"/>
    <property type="match status" value="1"/>
</dbReference>
<dbReference type="eggNOG" id="KOG0504">
    <property type="taxonomic scope" value="Eukaryota"/>
</dbReference>
<evidence type="ECO:0000256" key="1">
    <source>
        <dbReference type="ARBA" id="ARBA00022723"/>
    </source>
</evidence>
<dbReference type="GeneID" id="19134619"/>
<evidence type="ECO:0000256" key="3">
    <source>
        <dbReference type="ARBA" id="ARBA00022833"/>
    </source>
</evidence>
<reference evidence="7" key="2">
    <citation type="journal article" date="2013" name="PLoS Genet.">
        <title>Comparative genome structure, secondary metabolite, and effector coding capacity across Cochliobolus pathogens.</title>
        <authorList>
            <person name="Condon B.J."/>
            <person name="Leng Y."/>
            <person name="Wu D."/>
            <person name="Bushley K.E."/>
            <person name="Ohm R.A."/>
            <person name="Otillar R."/>
            <person name="Martin J."/>
            <person name="Schackwitz W."/>
            <person name="Grimwood J."/>
            <person name="MohdZainudin N."/>
            <person name="Xue C."/>
            <person name="Wang R."/>
            <person name="Manning V.A."/>
            <person name="Dhillon B."/>
            <person name="Tu Z.J."/>
            <person name="Steffenson B.J."/>
            <person name="Salamov A."/>
            <person name="Sun H."/>
            <person name="Lowry S."/>
            <person name="LaButti K."/>
            <person name="Han J."/>
            <person name="Copeland A."/>
            <person name="Lindquist E."/>
            <person name="Barry K."/>
            <person name="Schmutz J."/>
            <person name="Baker S.E."/>
            <person name="Ciuffetti L.M."/>
            <person name="Grigoriev I.V."/>
            <person name="Zhong S."/>
            <person name="Turgeon B.G."/>
        </authorList>
    </citation>
    <scope>NUCLEOTIDE SEQUENCE [LARGE SCALE GENOMIC DNA]</scope>
    <source>
        <strain evidence="7">ND90Pr / ATCC 201652</strain>
    </source>
</reference>
<evidence type="ECO:0000259" key="5">
    <source>
        <dbReference type="Pfam" id="PF00569"/>
    </source>
</evidence>
<protein>
    <recommendedName>
        <fullName evidence="5">ZZ-type domain-containing protein</fullName>
    </recommendedName>
</protein>
<dbReference type="Pfam" id="PF00023">
    <property type="entry name" value="Ank"/>
    <property type="match status" value="2"/>
</dbReference>
<evidence type="ECO:0000256" key="4">
    <source>
        <dbReference type="PROSITE-ProRule" id="PRU00023"/>
    </source>
</evidence>
<dbReference type="SUPFAM" id="SSF57850">
    <property type="entry name" value="RING/U-box"/>
    <property type="match status" value="1"/>
</dbReference>
<dbReference type="RefSeq" id="XP_007694095.1">
    <property type="nucleotide sequence ID" value="XM_007695905.1"/>
</dbReference>
<dbReference type="Gene3D" id="3.30.60.90">
    <property type="match status" value="1"/>
</dbReference>
<keyword evidence="4" id="KW-0040">ANK repeat</keyword>
<dbReference type="Pfam" id="PF00569">
    <property type="entry name" value="ZZ"/>
    <property type="match status" value="1"/>
</dbReference>
<organism evidence="6 7">
    <name type="scientific">Cochliobolus sativus (strain ND90Pr / ATCC 201652)</name>
    <name type="common">Common root rot and spot blotch fungus</name>
    <name type="synonym">Bipolaris sorokiniana</name>
    <dbReference type="NCBI Taxonomy" id="665912"/>
    <lineage>
        <taxon>Eukaryota</taxon>
        <taxon>Fungi</taxon>
        <taxon>Dikarya</taxon>
        <taxon>Ascomycota</taxon>
        <taxon>Pezizomycotina</taxon>
        <taxon>Dothideomycetes</taxon>
        <taxon>Pleosporomycetidae</taxon>
        <taxon>Pleosporales</taxon>
        <taxon>Pleosporineae</taxon>
        <taxon>Pleosporaceae</taxon>
        <taxon>Bipolaris</taxon>
    </lineage>
</organism>
<dbReference type="Gene3D" id="1.25.40.20">
    <property type="entry name" value="Ankyrin repeat-containing domain"/>
    <property type="match status" value="2"/>
</dbReference>
<feature type="repeat" description="ANK" evidence="4">
    <location>
        <begin position="90"/>
        <end position="122"/>
    </location>
</feature>
<evidence type="ECO:0000313" key="6">
    <source>
        <dbReference type="EMBL" id="EMD70129.1"/>
    </source>
</evidence>
<gene>
    <name evidence="6" type="ORF">COCSADRAFT_22274</name>
</gene>
<sequence length="389" mass="42964">MVELLIGSGVETNARCKENITPLHAVVRESKRKVIEVLLSNGVDACAADKMDIHRYTVQLEEACAAREDLKTTKVLQKTGADIHAQSLITGEHALIAAAGTGVKDSVEVLLNRGADVNAHDEIVETLFIMLVKEVLLDHGADANRRSRRYGLRFLSAAFRSHLDILRLFIERDAACIDLTDELRRNVLHFAARSGHLLSFESLLSKGIDINSIDVKGNTVLHYAACANSRPIIKYILDHGFATPKKLSGSWSPLHWAYRSASNAVVNLLKTMYSNEEVIHTLHPAGLWTPISIGLYYRNANLRELSQNSLPKVLNMDEGIISNKKAESCGGNTCDECFLVGIPQTLPTSSHANKAEIIFSPRFRCLICFDFDLCLMCKLTGDKSHPLHG</sequence>
<name>M2RU84_COCSN</name>
<keyword evidence="1" id="KW-0479">Metal-binding</keyword>
<feature type="repeat" description="ANK" evidence="4">
    <location>
        <begin position="18"/>
        <end position="50"/>
    </location>
</feature>
<dbReference type="GO" id="GO:0008270">
    <property type="term" value="F:zinc ion binding"/>
    <property type="evidence" value="ECO:0007669"/>
    <property type="project" value="UniProtKB-KW"/>
</dbReference>
<accession>M2RU84</accession>
<dbReference type="InterPro" id="IPR051616">
    <property type="entry name" value="Cul2-RING_E3_ligase_SR"/>
</dbReference>
<evidence type="ECO:0000256" key="2">
    <source>
        <dbReference type="ARBA" id="ARBA00022771"/>
    </source>
</evidence>
<dbReference type="STRING" id="665912.M2RU84"/>